<accession>A0A812QIL3</accession>
<comment type="caution">
    <text evidence="1">The sequence shown here is derived from an EMBL/GenBank/DDBJ whole genome shotgun (WGS) entry which is preliminary data.</text>
</comment>
<evidence type="ECO:0000313" key="2">
    <source>
        <dbReference type="Proteomes" id="UP000601435"/>
    </source>
</evidence>
<gene>
    <name evidence="1" type="ORF">SNEC2469_LOCUS10227</name>
</gene>
<reference evidence="1" key="1">
    <citation type="submission" date="2021-02" db="EMBL/GenBank/DDBJ databases">
        <authorList>
            <person name="Dougan E. K."/>
            <person name="Rhodes N."/>
            <person name="Thang M."/>
            <person name="Chan C."/>
        </authorList>
    </citation>
    <scope>NUCLEOTIDE SEQUENCE</scope>
</reference>
<proteinExistence type="predicted"/>
<dbReference type="Proteomes" id="UP000601435">
    <property type="component" value="Unassembled WGS sequence"/>
</dbReference>
<name>A0A812QIL3_9DINO</name>
<evidence type="ECO:0000313" key="1">
    <source>
        <dbReference type="EMBL" id="CAE7378577.1"/>
    </source>
</evidence>
<protein>
    <submittedName>
        <fullName evidence="1">Uncharacterized protein</fullName>
    </submittedName>
</protein>
<sequence>MKEIPLDDSVAYKHSYPLPACLPGAEDGQHAFVLHPSVFSMDNEASLREPPALDTTEKLLNNFAVDGFESTGEPVLVRMQDSRMHDSGDIPAGSVWFLKGAARVTTAIAAVVACHFTGEQVPEALKKSLACMKCKHIRLADRQQELFFNMKKSTKGSIRKSPNAMSWVFSLTNMSNSNASLYDPAQLIKSWSLWQRLCVRVSACSCCVQAANQSGLRNEDAAKHDKIVGAKAMAVKSVLEMPEQCRVSILAAVSLYGWEGDWGSN</sequence>
<dbReference type="AlphaFoldDB" id="A0A812QIL3"/>
<dbReference type="EMBL" id="CAJNJA010016321">
    <property type="protein sequence ID" value="CAE7378577.1"/>
    <property type="molecule type" value="Genomic_DNA"/>
</dbReference>
<organism evidence="1 2">
    <name type="scientific">Symbiodinium necroappetens</name>
    <dbReference type="NCBI Taxonomy" id="1628268"/>
    <lineage>
        <taxon>Eukaryota</taxon>
        <taxon>Sar</taxon>
        <taxon>Alveolata</taxon>
        <taxon>Dinophyceae</taxon>
        <taxon>Suessiales</taxon>
        <taxon>Symbiodiniaceae</taxon>
        <taxon>Symbiodinium</taxon>
    </lineage>
</organism>
<dbReference type="OrthoDB" id="10340122at2759"/>
<keyword evidence="2" id="KW-1185">Reference proteome</keyword>